<dbReference type="EMBL" id="HE858529">
    <property type="protein sequence ID" value="CCI62269.1"/>
    <property type="molecule type" value="Genomic_DNA"/>
</dbReference>
<dbReference type="AlphaFoldDB" id="A0AB33R4A9"/>
<evidence type="ECO:0000313" key="2">
    <source>
        <dbReference type="EMBL" id="CCI62269.1"/>
    </source>
</evidence>
<name>A0AB33R4A9_STREQ</name>
<proteinExistence type="predicted"/>
<sequence>MYGRSCLVGRIKMVCYNRFMESLMKIITFLCHLFFIGLSYQLLISVIDWTKFSHHHPENLGKLRLFVFLVAVALGYLVSHFMLELIQISQTLFFEFR</sequence>
<keyword evidence="1" id="KW-1133">Transmembrane helix</keyword>
<dbReference type="Proteomes" id="UP000009215">
    <property type="component" value="Chromosome"/>
</dbReference>
<keyword evidence="1" id="KW-0472">Membrane</keyword>
<evidence type="ECO:0000256" key="1">
    <source>
        <dbReference type="SAM" id="Phobius"/>
    </source>
</evidence>
<dbReference type="Pfam" id="PF06612">
    <property type="entry name" value="DUF1146"/>
    <property type="match status" value="1"/>
</dbReference>
<gene>
    <name evidence="2" type="ORF">SDSE_0772</name>
</gene>
<reference evidence="2 3" key="1">
    <citation type="submission" date="2012-05" db="EMBL/GenBank/DDBJ databases">
        <title>Complete genome sequence of a Streptococcus dysgalactiae subsp. equisimilis strain possessing Lancefield's group A antigen.</title>
        <authorList>
            <person name="Luetticken R."/>
            <person name="Bruellhoff K."/>
            <person name="Van der Linden M."/>
            <person name="Peltroche-Llacsahuanga H."/>
            <person name="Blom J."/>
            <person name="Weber-Lehmann J."/>
            <person name="Ferretti J.J."/>
            <person name="McShan W.M."/>
        </authorList>
    </citation>
    <scope>NUCLEOTIDE SEQUENCE [LARGE SCALE GENOMIC DNA]</scope>
    <source>
        <strain evidence="2 3">AC-2713</strain>
    </source>
</reference>
<protein>
    <recommendedName>
        <fullName evidence="4">DUF1146 domain-containing protein</fullName>
    </recommendedName>
</protein>
<evidence type="ECO:0000313" key="3">
    <source>
        <dbReference type="Proteomes" id="UP000009215"/>
    </source>
</evidence>
<organism evidence="2 3">
    <name type="scientific">Streptococcus dysgalactiae subsp. equisimilis AC-2713</name>
    <dbReference type="NCBI Taxonomy" id="759913"/>
    <lineage>
        <taxon>Bacteria</taxon>
        <taxon>Bacillati</taxon>
        <taxon>Bacillota</taxon>
        <taxon>Bacilli</taxon>
        <taxon>Lactobacillales</taxon>
        <taxon>Streptococcaceae</taxon>
        <taxon>Streptococcus</taxon>
    </lineage>
</organism>
<keyword evidence="1" id="KW-0812">Transmembrane</keyword>
<dbReference type="NCBIfam" id="TIGR02327">
    <property type="entry name" value="int_mem_ywzB"/>
    <property type="match status" value="1"/>
</dbReference>
<feature type="transmembrane region" description="Helical" evidence="1">
    <location>
        <begin position="22"/>
        <end position="43"/>
    </location>
</feature>
<evidence type="ECO:0008006" key="4">
    <source>
        <dbReference type="Google" id="ProtNLM"/>
    </source>
</evidence>
<accession>A0AB33R4A9</accession>
<feature type="transmembrane region" description="Helical" evidence="1">
    <location>
        <begin position="63"/>
        <end position="83"/>
    </location>
</feature>
<dbReference type="KEGG" id="sdc:SDSE_0772"/>
<dbReference type="InterPro" id="IPR009526">
    <property type="entry name" value="DUF1146"/>
</dbReference>